<gene>
    <name evidence="5" type="ORF">CHC_T00008216001</name>
</gene>
<dbReference type="OMA" id="RVEMHLV"/>
<evidence type="ECO:0000256" key="3">
    <source>
        <dbReference type="SAM" id="MobiDB-lite"/>
    </source>
</evidence>
<dbReference type="Gramene" id="CDF32605">
    <property type="protein sequence ID" value="CDF32605"/>
    <property type="gene ID" value="CHC_T00008216001"/>
</dbReference>
<sequence>MQFSLKISLNYFSSVFQCPRRSVGAILCSVHSKMKVPSSSTDDGTGFRLTVVGEQDDTTEKLKFREHVIAGLTNPTKALSSVYFYDDRGSELYAKITDLEEYYLTESEREIFESYANDMVTTHFCPRNAKRNEIINIVELGAGDGRKTRLLLKALISHRVKFEYIPIDISRKAMANLFRSMDKAFPKNVLNVHGLIGNYLECLRYIFLQHPSRENVVAFIGSSIGNFSSQQASHFLQKLRAQMKPRDVLLLGTDLRKDARVMQKAYSDSAGVTREFNLNLLIRMNKELGTNFDLKKFEHVAVYNPEIGAMESFLVCTEAHCISMATTESGSKGSTTSHHFMFKQFERIHMECSHKYTPDLISEMLHTAGYQVRDQYFDNRQWFMDTVSVVPDNQQSGAHPENAIHNGSLDMENIQ</sequence>
<dbReference type="KEGG" id="ccp:CHC_T00008216001"/>
<dbReference type="GO" id="GO:0032259">
    <property type="term" value="P:methylation"/>
    <property type="evidence" value="ECO:0007669"/>
    <property type="project" value="UniProtKB-KW"/>
</dbReference>
<dbReference type="PhylomeDB" id="R7Q567"/>
<dbReference type="Gene3D" id="3.40.50.150">
    <property type="entry name" value="Vaccinia Virus protein VP39"/>
    <property type="match status" value="1"/>
</dbReference>
<evidence type="ECO:0000313" key="5">
    <source>
        <dbReference type="EMBL" id="CDF32605.1"/>
    </source>
</evidence>
<feature type="domain" description="Histidine-specific methyltransferase SAM-dependent" evidence="4">
    <location>
        <begin position="64"/>
        <end position="386"/>
    </location>
</feature>
<dbReference type="Pfam" id="PF10017">
    <property type="entry name" value="Methyltransf_33"/>
    <property type="match status" value="1"/>
</dbReference>
<dbReference type="SUPFAM" id="SSF53335">
    <property type="entry name" value="S-adenosyl-L-methionine-dependent methyltransferases"/>
    <property type="match status" value="1"/>
</dbReference>
<keyword evidence="1" id="KW-0489">Methyltransferase</keyword>
<evidence type="ECO:0000313" key="6">
    <source>
        <dbReference type="Proteomes" id="UP000012073"/>
    </source>
</evidence>
<keyword evidence="2" id="KW-0808">Transferase</keyword>
<dbReference type="InterPro" id="IPR051128">
    <property type="entry name" value="EgtD_Methyltrsf_superfamily"/>
</dbReference>
<dbReference type="PANTHER" id="PTHR43397:SF1">
    <property type="entry name" value="ERGOTHIONEINE BIOSYNTHESIS PROTEIN 1"/>
    <property type="match status" value="1"/>
</dbReference>
<dbReference type="OrthoDB" id="4190at2759"/>
<dbReference type="InterPro" id="IPR029063">
    <property type="entry name" value="SAM-dependent_MTases_sf"/>
</dbReference>
<feature type="region of interest" description="Disordered" evidence="3">
    <location>
        <begin position="393"/>
        <end position="415"/>
    </location>
</feature>
<dbReference type="InterPro" id="IPR019257">
    <property type="entry name" value="MeTrfase_dom"/>
</dbReference>
<dbReference type="AlphaFoldDB" id="R7Q567"/>
<dbReference type="PANTHER" id="PTHR43397">
    <property type="entry name" value="ERGOTHIONEINE BIOSYNTHESIS PROTEIN 1"/>
    <property type="match status" value="1"/>
</dbReference>
<protein>
    <recommendedName>
        <fullName evidence="4">Histidine-specific methyltransferase SAM-dependent domain-containing protein</fullName>
    </recommendedName>
</protein>
<reference evidence="6" key="1">
    <citation type="journal article" date="2013" name="Proc. Natl. Acad. Sci. U.S.A.">
        <title>Genome structure and metabolic features in the red seaweed Chondrus crispus shed light on evolution of the Archaeplastida.</title>
        <authorList>
            <person name="Collen J."/>
            <person name="Porcel B."/>
            <person name="Carre W."/>
            <person name="Ball S.G."/>
            <person name="Chaparro C."/>
            <person name="Tonon T."/>
            <person name="Barbeyron T."/>
            <person name="Michel G."/>
            <person name="Noel B."/>
            <person name="Valentin K."/>
            <person name="Elias M."/>
            <person name="Artiguenave F."/>
            <person name="Arun A."/>
            <person name="Aury J.M."/>
            <person name="Barbosa-Neto J.F."/>
            <person name="Bothwell J.H."/>
            <person name="Bouget F.Y."/>
            <person name="Brillet L."/>
            <person name="Cabello-Hurtado F."/>
            <person name="Capella-Gutierrez S."/>
            <person name="Charrier B."/>
            <person name="Cladiere L."/>
            <person name="Cock J.M."/>
            <person name="Coelho S.M."/>
            <person name="Colleoni C."/>
            <person name="Czjzek M."/>
            <person name="Da Silva C."/>
            <person name="Delage L."/>
            <person name="Denoeud F."/>
            <person name="Deschamps P."/>
            <person name="Dittami S.M."/>
            <person name="Gabaldon T."/>
            <person name="Gachon C.M."/>
            <person name="Groisillier A."/>
            <person name="Herve C."/>
            <person name="Jabbari K."/>
            <person name="Katinka M."/>
            <person name="Kloareg B."/>
            <person name="Kowalczyk N."/>
            <person name="Labadie K."/>
            <person name="Leblanc C."/>
            <person name="Lopez P.J."/>
            <person name="McLachlan D.H."/>
            <person name="Meslet-Cladiere L."/>
            <person name="Moustafa A."/>
            <person name="Nehr Z."/>
            <person name="Nyvall Collen P."/>
            <person name="Panaud O."/>
            <person name="Partensky F."/>
            <person name="Poulain J."/>
            <person name="Rensing S.A."/>
            <person name="Rousvoal S."/>
            <person name="Samson G."/>
            <person name="Symeonidi A."/>
            <person name="Weissenbach J."/>
            <person name="Zambounis A."/>
            <person name="Wincker P."/>
            <person name="Boyen C."/>
        </authorList>
    </citation>
    <scope>NUCLEOTIDE SEQUENCE [LARGE SCALE GENOMIC DNA]</scope>
    <source>
        <strain evidence="6">cv. Stackhouse</strain>
    </source>
</reference>
<dbReference type="STRING" id="2769.R7Q567"/>
<dbReference type="EMBL" id="HG001524">
    <property type="protein sequence ID" value="CDF32605.1"/>
    <property type="molecule type" value="Genomic_DNA"/>
</dbReference>
<dbReference type="RefSeq" id="XP_005712376.1">
    <property type="nucleotide sequence ID" value="XM_005712319.1"/>
</dbReference>
<evidence type="ECO:0000256" key="1">
    <source>
        <dbReference type="ARBA" id="ARBA00022603"/>
    </source>
</evidence>
<dbReference type="Proteomes" id="UP000012073">
    <property type="component" value="Unassembled WGS sequence"/>
</dbReference>
<keyword evidence="6" id="KW-1185">Reference proteome</keyword>
<evidence type="ECO:0000259" key="4">
    <source>
        <dbReference type="Pfam" id="PF10017"/>
    </source>
</evidence>
<dbReference type="GO" id="GO:0008168">
    <property type="term" value="F:methyltransferase activity"/>
    <property type="evidence" value="ECO:0007669"/>
    <property type="project" value="UniProtKB-KW"/>
</dbReference>
<name>R7Q567_CHOCR</name>
<dbReference type="GeneID" id="17320092"/>
<proteinExistence type="predicted"/>
<organism evidence="5 6">
    <name type="scientific">Chondrus crispus</name>
    <name type="common">Carrageen Irish moss</name>
    <name type="synonym">Polymorpha crispa</name>
    <dbReference type="NCBI Taxonomy" id="2769"/>
    <lineage>
        <taxon>Eukaryota</taxon>
        <taxon>Rhodophyta</taxon>
        <taxon>Florideophyceae</taxon>
        <taxon>Rhodymeniophycidae</taxon>
        <taxon>Gigartinales</taxon>
        <taxon>Gigartinaceae</taxon>
        <taxon>Chondrus</taxon>
    </lineage>
</organism>
<accession>R7Q567</accession>
<evidence type="ECO:0000256" key="2">
    <source>
        <dbReference type="ARBA" id="ARBA00022679"/>
    </source>
</evidence>